<dbReference type="EMBL" id="JBHLXJ010000004">
    <property type="protein sequence ID" value="MFC0349034.1"/>
    <property type="molecule type" value="Genomic_DNA"/>
</dbReference>
<keyword evidence="3" id="KW-1185">Reference proteome</keyword>
<gene>
    <name evidence="2" type="ORF">ACFFJH_04385</name>
</gene>
<accession>A0ABV6IDW5</accession>
<dbReference type="Pfam" id="PF13474">
    <property type="entry name" value="SnoaL_3"/>
    <property type="match status" value="1"/>
</dbReference>
<dbReference type="RefSeq" id="WP_390210357.1">
    <property type="nucleotide sequence ID" value="NZ_JBHLXJ010000004.1"/>
</dbReference>
<evidence type="ECO:0000313" key="2">
    <source>
        <dbReference type="EMBL" id="MFC0349034.1"/>
    </source>
</evidence>
<evidence type="ECO:0000259" key="1">
    <source>
        <dbReference type="Pfam" id="PF13474"/>
    </source>
</evidence>
<dbReference type="InterPro" id="IPR037401">
    <property type="entry name" value="SnoaL-like"/>
</dbReference>
<dbReference type="Gene3D" id="3.10.450.50">
    <property type="match status" value="1"/>
</dbReference>
<feature type="domain" description="SnoaL-like" evidence="1">
    <location>
        <begin position="17"/>
        <end position="129"/>
    </location>
</feature>
<reference evidence="2 3" key="1">
    <citation type="submission" date="2024-09" db="EMBL/GenBank/DDBJ databases">
        <authorList>
            <person name="Sun Q."/>
            <person name="Mori K."/>
        </authorList>
    </citation>
    <scope>NUCLEOTIDE SEQUENCE [LARGE SCALE GENOMIC DNA]</scope>
    <source>
        <strain evidence="2 3">CCM 8677</strain>
    </source>
</reference>
<evidence type="ECO:0000313" key="3">
    <source>
        <dbReference type="Proteomes" id="UP001589844"/>
    </source>
</evidence>
<dbReference type="Proteomes" id="UP001589844">
    <property type="component" value="Unassembled WGS sequence"/>
</dbReference>
<sequence>MPAKKQHNGSADEVKIAFYDAISRGDLDGLMALWAEDEEIVCIHPNAGRLIGHADIRASWEFIFENGNMQLHTRQLHVIRNLLTAVHSVIEEFQAKDSIAQDVHIIATNVYVKTPRGWRIAMHHASVAAGPAPLDLSKASVLH</sequence>
<proteinExistence type="predicted"/>
<comment type="caution">
    <text evidence="2">The sequence shown here is derived from an EMBL/GenBank/DDBJ whole genome shotgun (WGS) entry which is preliminary data.</text>
</comment>
<dbReference type="SUPFAM" id="SSF54427">
    <property type="entry name" value="NTF2-like"/>
    <property type="match status" value="1"/>
</dbReference>
<dbReference type="InterPro" id="IPR032710">
    <property type="entry name" value="NTF2-like_dom_sf"/>
</dbReference>
<protein>
    <submittedName>
        <fullName evidence="2">YybH family protein</fullName>
    </submittedName>
</protein>
<dbReference type="PANTHER" id="PTHR34957:SF1">
    <property type="entry name" value="NUCLEAR TRANSPORT FACTOR 2 (NTF2) FAMILY PROTEIN"/>
    <property type="match status" value="1"/>
</dbReference>
<name>A0ABV6IDW5_9BURK</name>
<organism evidence="2 3">
    <name type="scientific">Undibacterium danionis</name>
    <dbReference type="NCBI Taxonomy" id="1812100"/>
    <lineage>
        <taxon>Bacteria</taxon>
        <taxon>Pseudomonadati</taxon>
        <taxon>Pseudomonadota</taxon>
        <taxon>Betaproteobacteria</taxon>
        <taxon>Burkholderiales</taxon>
        <taxon>Oxalobacteraceae</taxon>
        <taxon>Undibacterium</taxon>
    </lineage>
</organism>
<dbReference type="PANTHER" id="PTHR34957">
    <property type="entry name" value="NUCLEAR TRANSPORT FACTOR 2 (NTF2) FAMILY PROTEIN"/>
    <property type="match status" value="1"/>
</dbReference>